<keyword evidence="8 11" id="KW-1133">Transmembrane helix</keyword>
<evidence type="ECO:0000313" key="15">
    <source>
        <dbReference type="Proteomes" id="UP000240542"/>
    </source>
</evidence>
<dbReference type="Proteomes" id="UP000240542">
    <property type="component" value="Unassembled WGS sequence"/>
</dbReference>
<dbReference type="CDD" id="cd06225">
    <property type="entry name" value="HAMP"/>
    <property type="match status" value="1"/>
</dbReference>
<keyword evidence="5" id="KW-0808">Transferase</keyword>
<dbReference type="GO" id="GO:0005886">
    <property type="term" value="C:plasma membrane"/>
    <property type="evidence" value="ECO:0007669"/>
    <property type="project" value="UniProtKB-SubCell"/>
</dbReference>
<comment type="catalytic activity">
    <reaction evidence="1">
        <text>ATP + protein L-histidine = ADP + protein N-phospho-L-histidine.</text>
        <dbReference type="EC" id="2.7.13.3"/>
    </reaction>
</comment>
<dbReference type="SUPFAM" id="SSF55874">
    <property type="entry name" value="ATPase domain of HSP90 chaperone/DNA topoisomerase II/histidine kinase"/>
    <property type="match status" value="1"/>
</dbReference>
<dbReference type="FunFam" id="1.10.287.130:FF:000001">
    <property type="entry name" value="Two-component sensor histidine kinase"/>
    <property type="match status" value="1"/>
</dbReference>
<protein>
    <recommendedName>
        <fullName evidence="3">histidine kinase</fullName>
        <ecNumber evidence="3">2.7.13.3</ecNumber>
    </recommendedName>
</protein>
<dbReference type="InterPro" id="IPR036097">
    <property type="entry name" value="HisK_dim/P_sf"/>
</dbReference>
<evidence type="ECO:0000256" key="1">
    <source>
        <dbReference type="ARBA" id="ARBA00000085"/>
    </source>
</evidence>
<dbReference type="InterPro" id="IPR003660">
    <property type="entry name" value="HAMP_dom"/>
</dbReference>
<evidence type="ECO:0000256" key="10">
    <source>
        <dbReference type="ARBA" id="ARBA00023136"/>
    </source>
</evidence>
<dbReference type="Gene3D" id="1.10.287.130">
    <property type="match status" value="1"/>
</dbReference>
<dbReference type="InterPro" id="IPR050428">
    <property type="entry name" value="TCS_sensor_his_kinase"/>
</dbReference>
<dbReference type="PROSITE" id="PS50885">
    <property type="entry name" value="HAMP"/>
    <property type="match status" value="1"/>
</dbReference>
<keyword evidence="4" id="KW-0597">Phosphoprotein</keyword>
<feature type="domain" description="Histidine kinase" evidence="12">
    <location>
        <begin position="254"/>
        <end position="469"/>
    </location>
</feature>
<sequence>MQRGRSLRSRLLIGLLAVTGVGLLFTCVVSFLMLRSFITERLDAQVVLAAERAMVRLDNGTPPVGVEAPSPSPYFVVLLSPKTGKVDNVYGDTQREDVVISRINSIPLERLVAYGKSKEIFELGDPDHGVPAHRATVRLRSDAVMVSGVPTDDREAYPWQLVLTQLITAGLLLSGLTFIGRWLIVRGLGPLDRMETTANQISTGSDLADRVPGAEPFSEVGRLGMAINTMLGRIERAFAAQQASEERVRSFAADASHELRTPLTTIRGYAELYRQGAIPDAELPGAIRRIENEAERMSRLVAELLELARLDRSGSLQWDRCDLAAVVRDVVADARALEPGRRLRLDVPDHLEREIDETRFRQILANLLGNVREHTPPGTPATVRLSAGTGPAETVLTVSDDGQGMSSEDQQRAFDRFYRGTRAPGGGSGLGLAIVRAIAEAHGGTVHLVPRNGHEGSGVTVTVRIPARGTDG</sequence>
<dbReference type="Pfam" id="PF02518">
    <property type="entry name" value="HATPase_c"/>
    <property type="match status" value="1"/>
</dbReference>
<dbReference type="GO" id="GO:0000155">
    <property type="term" value="F:phosphorelay sensor kinase activity"/>
    <property type="evidence" value="ECO:0007669"/>
    <property type="project" value="InterPro"/>
</dbReference>
<evidence type="ECO:0000259" key="13">
    <source>
        <dbReference type="PROSITE" id="PS50885"/>
    </source>
</evidence>
<dbReference type="SMART" id="SM00388">
    <property type="entry name" value="HisKA"/>
    <property type="match status" value="1"/>
</dbReference>
<dbReference type="Pfam" id="PF00512">
    <property type="entry name" value="HisKA"/>
    <property type="match status" value="1"/>
</dbReference>
<evidence type="ECO:0000256" key="9">
    <source>
        <dbReference type="ARBA" id="ARBA00023012"/>
    </source>
</evidence>
<evidence type="ECO:0000256" key="11">
    <source>
        <dbReference type="SAM" id="Phobius"/>
    </source>
</evidence>
<evidence type="ECO:0000259" key="12">
    <source>
        <dbReference type="PROSITE" id="PS50109"/>
    </source>
</evidence>
<keyword evidence="9" id="KW-0902">Two-component regulatory system</keyword>
<dbReference type="SMART" id="SM00387">
    <property type="entry name" value="HATPase_c"/>
    <property type="match status" value="1"/>
</dbReference>
<dbReference type="RefSeq" id="WP_106582671.1">
    <property type="nucleotide sequence ID" value="NZ_PYGA01000005.1"/>
</dbReference>
<keyword evidence="6 11" id="KW-0812">Transmembrane</keyword>
<dbReference type="Gene3D" id="6.10.340.10">
    <property type="match status" value="1"/>
</dbReference>
<dbReference type="SUPFAM" id="SSF47384">
    <property type="entry name" value="Homodimeric domain of signal transducing histidine kinase"/>
    <property type="match status" value="1"/>
</dbReference>
<dbReference type="InterPro" id="IPR004358">
    <property type="entry name" value="Sig_transdc_His_kin-like_C"/>
</dbReference>
<evidence type="ECO:0000256" key="2">
    <source>
        <dbReference type="ARBA" id="ARBA00004236"/>
    </source>
</evidence>
<dbReference type="EC" id="2.7.13.3" evidence="3"/>
<dbReference type="PRINTS" id="PR00344">
    <property type="entry name" value="BCTRLSENSOR"/>
</dbReference>
<keyword evidence="7 14" id="KW-0418">Kinase</keyword>
<feature type="transmembrane region" description="Helical" evidence="11">
    <location>
        <begin position="12"/>
        <end position="34"/>
    </location>
</feature>
<dbReference type="Pfam" id="PF00672">
    <property type="entry name" value="HAMP"/>
    <property type="match status" value="1"/>
</dbReference>
<evidence type="ECO:0000256" key="7">
    <source>
        <dbReference type="ARBA" id="ARBA00022777"/>
    </source>
</evidence>
<evidence type="ECO:0000256" key="8">
    <source>
        <dbReference type="ARBA" id="ARBA00022989"/>
    </source>
</evidence>
<organism evidence="14 15">
    <name type="scientific">Murinocardiopsis flavida</name>
    <dbReference type="NCBI Taxonomy" id="645275"/>
    <lineage>
        <taxon>Bacteria</taxon>
        <taxon>Bacillati</taxon>
        <taxon>Actinomycetota</taxon>
        <taxon>Actinomycetes</taxon>
        <taxon>Streptosporangiales</taxon>
        <taxon>Nocardiopsidaceae</taxon>
        <taxon>Murinocardiopsis</taxon>
    </lineage>
</organism>
<dbReference type="InterPro" id="IPR003594">
    <property type="entry name" value="HATPase_dom"/>
</dbReference>
<dbReference type="PANTHER" id="PTHR45436:SF5">
    <property type="entry name" value="SENSOR HISTIDINE KINASE TRCS"/>
    <property type="match status" value="1"/>
</dbReference>
<dbReference type="InterPro" id="IPR036890">
    <property type="entry name" value="HATPase_C_sf"/>
</dbReference>
<dbReference type="InterPro" id="IPR003661">
    <property type="entry name" value="HisK_dim/P_dom"/>
</dbReference>
<dbReference type="PANTHER" id="PTHR45436">
    <property type="entry name" value="SENSOR HISTIDINE KINASE YKOH"/>
    <property type="match status" value="1"/>
</dbReference>
<keyword evidence="15" id="KW-1185">Reference proteome</keyword>
<dbReference type="OrthoDB" id="9786919at2"/>
<evidence type="ECO:0000256" key="6">
    <source>
        <dbReference type="ARBA" id="ARBA00022692"/>
    </source>
</evidence>
<evidence type="ECO:0000256" key="4">
    <source>
        <dbReference type="ARBA" id="ARBA00022553"/>
    </source>
</evidence>
<dbReference type="CDD" id="cd00082">
    <property type="entry name" value="HisKA"/>
    <property type="match status" value="1"/>
</dbReference>
<dbReference type="InterPro" id="IPR005467">
    <property type="entry name" value="His_kinase_dom"/>
</dbReference>
<evidence type="ECO:0000313" key="14">
    <source>
        <dbReference type="EMBL" id="PSK98616.1"/>
    </source>
</evidence>
<proteinExistence type="predicted"/>
<feature type="domain" description="HAMP" evidence="13">
    <location>
        <begin position="185"/>
        <end position="239"/>
    </location>
</feature>
<gene>
    <name evidence="14" type="ORF">CLV63_105290</name>
</gene>
<dbReference type="PROSITE" id="PS50109">
    <property type="entry name" value="HIS_KIN"/>
    <property type="match status" value="1"/>
</dbReference>
<dbReference type="AlphaFoldDB" id="A0A2P8DN31"/>
<dbReference type="Gene3D" id="3.30.565.10">
    <property type="entry name" value="Histidine kinase-like ATPase, C-terminal domain"/>
    <property type="match status" value="1"/>
</dbReference>
<evidence type="ECO:0000256" key="3">
    <source>
        <dbReference type="ARBA" id="ARBA00012438"/>
    </source>
</evidence>
<reference evidence="14 15" key="1">
    <citation type="submission" date="2018-03" db="EMBL/GenBank/DDBJ databases">
        <title>Genomic Encyclopedia of Archaeal and Bacterial Type Strains, Phase II (KMG-II): from individual species to whole genera.</title>
        <authorList>
            <person name="Goeker M."/>
        </authorList>
    </citation>
    <scope>NUCLEOTIDE SEQUENCE [LARGE SCALE GENOMIC DNA]</scope>
    <source>
        <strain evidence="14 15">DSM 45312</strain>
    </source>
</reference>
<accession>A0A2P8DN31</accession>
<comment type="caution">
    <text evidence="14">The sequence shown here is derived from an EMBL/GenBank/DDBJ whole genome shotgun (WGS) entry which is preliminary data.</text>
</comment>
<keyword evidence="10 11" id="KW-0472">Membrane</keyword>
<dbReference type="EMBL" id="PYGA01000005">
    <property type="protein sequence ID" value="PSK98616.1"/>
    <property type="molecule type" value="Genomic_DNA"/>
</dbReference>
<dbReference type="CDD" id="cd00075">
    <property type="entry name" value="HATPase"/>
    <property type="match status" value="1"/>
</dbReference>
<name>A0A2P8DN31_9ACTN</name>
<comment type="subcellular location">
    <subcellularLocation>
        <location evidence="2">Cell membrane</location>
    </subcellularLocation>
</comment>
<evidence type="ECO:0000256" key="5">
    <source>
        <dbReference type="ARBA" id="ARBA00022679"/>
    </source>
</evidence>
<dbReference type="SMART" id="SM00304">
    <property type="entry name" value="HAMP"/>
    <property type="match status" value="1"/>
</dbReference>